<gene>
    <name evidence="2" type="ORF">AXXA_07150</name>
</gene>
<accession>F7SXN2</accession>
<organism evidence="2 3">
    <name type="scientific">Achromobacter insuavis AXX-A</name>
    <dbReference type="NCBI Taxonomy" id="1003200"/>
    <lineage>
        <taxon>Bacteria</taxon>
        <taxon>Pseudomonadati</taxon>
        <taxon>Pseudomonadota</taxon>
        <taxon>Betaproteobacteria</taxon>
        <taxon>Burkholderiales</taxon>
        <taxon>Alcaligenaceae</taxon>
        <taxon>Achromobacter</taxon>
    </lineage>
</organism>
<dbReference type="Pfam" id="PF09346">
    <property type="entry name" value="SMI1_KNR4"/>
    <property type="match status" value="1"/>
</dbReference>
<dbReference type="SMART" id="SM00860">
    <property type="entry name" value="SMI1_KNR4"/>
    <property type="match status" value="1"/>
</dbReference>
<dbReference type="HOGENOM" id="CLU_085722_1_1_4"/>
<proteinExistence type="predicted"/>
<dbReference type="PANTHER" id="PTHR47432:SF1">
    <property type="entry name" value="CELL WALL ASSEMBLY REGULATOR SMI1"/>
    <property type="match status" value="1"/>
</dbReference>
<evidence type="ECO:0000313" key="3">
    <source>
        <dbReference type="Proteomes" id="UP000004853"/>
    </source>
</evidence>
<dbReference type="InterPro" id="IPR037883">
    <property type="entry name" value="Knr4/Smi1-like_sf"/>
</dbReference>
<dbReference type="Proteomes" id="UP000004853">
    <property type="component" value="Unassembled WGS sequence"/>
</dbReference>
<dbReference type="Gene3D" id="3.40.1580.10">
    <property type="entry name" value="SMI1/KNR4-like"/>
    <property type="match status" value="1"/>
</dbReference>
<dbReference type="InterPro" id="IPR018958">
    <property type="entry name" value="Knr4/Smi1-like_dom"/>
</dbReference>
<evidence type="ECO:0000313" key="2">
    <source>
        <dbReference type="EMBL" id="EGP47052.1"/>
    </source>
</evidence>
<dbReference type="eggNOG" id="COG4282">
    <property type="taxonomic scope" value="Bacteria"/>
</dbReference>
<dbReference type="EMBL" id="AFRQ01000032">
    <property type="protein sequence ID" value="EGP47052.1"/>
    <property type="molecule type" value="Genomic_DNA"/>
</dbReference>
<dbReference type="AlphaFoldDB" id="F7SXN2"/>
<dbReference type="InterPro" id="IPR051873">
    <property type="entry name" value="KNR4/SMI1_regulator"/>
</dbReference>
<protein>
    <recommendedName>
        <fullName evidence="1">Knr4/Smi1-like domain-containing protein</fullName>
    </recommendedName>
</protein>
<reference evidence="2 3" key="1">
    <citation type="submission" date="2011-06" db="EMBL/GenBank/DDBJ databases">
        <authorList>
            <person name="Bador J."/>
            <person name="Amoureux L."/>
            <person name="Neuwirth C."/>
        </authorList>
    </citation>
    <scope>NUCLEOTIDE SEQUENCE [LARGE SCALE GENOMIC DNA]</scope>
    <source>
        <strain evidence="2 3">AXX-A</strain>
    </source>
</reference>
<dbReference type="PANTHER" id="PTHR47432">
    <property type="entry name" value="CELL WALL ASSEMBLY REGULATOR SMI1"/>
    <property type="match status" value="1"/>
</dbReference>
<comment type="caution">
    <text evidence="2">The sequence shown here is derived from an EMBL/GenBank/DDBJ whole genome shotgun (WGS) entry which is preliminary data.</text>
</comment>
<evidence type="ECO:0000259" key="1">
    <source>
        <dbReference type="SMART" id="SM00860"/>
    </source>
</evidence>
<sequence>MRADSPLVLDDLNPPAGAAGIEHLQSVIGKELPVHFVAFLMVHDGQAGQARGVFNGHECLSARNILLEWAAWNDLAQDGEFDDRCAKVDPQIRQDWWLPHWVPFTSDGAGNHHCLDLNPAAAGSLGQVIRIYHDMPDRVYCAPDFLSWVRGYLAEPKS</sequence>
<name>F7SXN2_9BURK</name>
<dbReference type="SUPFAM" id="SSF160631">
    <property type="entry name" value="SMI1/KNR4-like"/>
    <property type="match status" value="1"/>
</dbReference>
<feature type="domain" description="Knr4/Smi1-like" evidence="1">
    <location>
        <begin position="15"/>
        <end position="151"/>
    </location>
</feature>